<keyword evidence="3 9" id="KW-0547">Nucleotide-binding</keyword>
<dbReference type="CDD" id="cd06623">
    <property type="entry name" value="PKc_MAPKK_plant_like"/>
    <property type="match status" value="1"/>
</dbReference>
<dbReference type="PROSITE" id="PS00108">
    <property type="entry name" value="PROTEIN_KINASE_ST"/>
    <property type="match status" value="1"/>
</dbReference>
<dbReference type="PANTHER" id="PTHR48013:SF9">
    <property type="entry name" value="DUAL SPECIFICITY MITOGEN-ACTIVATED PROTEIN KINASE KINASE 5"/>
    <property type="match status" value="1"/>
</dbReference>
<dbReference type="OMA" id="GAIYWEN"/>
<evidence type="ECO:0000256" key="3">
    <source>
        <dbReference type="ARBA" id="ARBA00022741"/>
    </source>
</evidence>
<reference evidence="12" key="1">
    <citation type="submission" date="2021-01" db="EMBL/GenBank/DDBJ databases">
        <authorList>
            <consortium name="Genoscope - CEA"/>
            <person name="William W."/>
        </authorList>
    </citation>
    <scope>NUCLEOTIDE SEQUENCE</scope>
</reference>
<comment type="similarity">
    <text evidence="10">Belongs to the protein kinase superfamily.</text>
</comment>
<dbReference type="Proteomes" id="UP000688137">
    <property type="component" value="Unassembled WGS sequence"/>
</dbReference>
<dbReference type="PROSITE" id="PS50011">
    <property type="entry name" value="PROTEIN_KINASE_DOM"/>
    <property type="match status" value="1"/>
</dbReference>
<evidence type="ECO:0000259" key="11">
    <source>
        <dbReference type="PROSITE" id="PS50011"/>
    </source>
</evidence>
<organism evidence="12 13">
    <name type="scientific">Paramecium primaurelia</name>
    <dbReference type="NCBI Taxonomy" id="5886"/>
    <lineage>
        <taxon>Eukaryota</taxon>
        <taxon>Sar</taxon>
        <taxon>Alveolata</taxon>
        <taxon>Ciliophora</taxon>
        <taxon>Intramacronucleata</taxon>
        <taxon>Oligohymenophorea</taxon>
        <taxon>Peniculida</taxon>
        <taxon>Parameciidae</taxon>
        <taxon>Paramecium</taxon>
    </lineage>
</organism>
<proteinExistence type="inferred from homology"/>
<dbReference type="EMBL" id="CAJJDM010000033">
    <property type="protein sequence ID" value="CAD8063123.1"/>
    <property type="molecule type" value="Genomic_DNA"/>
</dbReference>
<keyword evidence="2" id="KW-0808">Transferase</keyword>
<dbReference type="PROSITE" id="PS00107">
    <property type="entry name" value="PROTEIN_KINASE_ATP"/>
    <property type="match status" value="1"/>
</dbReference>
<evidence type="ECO:0000256" key="6">
    <source>
        <dbReference type="ARBA" id="ARBA00049014"/>
    </source>
</evidence>
<comment type="catalytic activity">
    <reaction evidence="6">
        <text>L-seryl-[protein] + ATP = O-phospho-L-seryl-[protein] + ADP + H(+)</text>
        <dbReference type="Rhea" id="RHEA:17989"/>
        <dbReference type="Rhea" id="RHEA-COMP:9863"/>
        <dbReference type="Rhea" id="RHEA-COMP:11604"/>
        <dbReference type="ChEBI" id="CHEBI:15378"/>
        <dbReference type="ChEBI" id="CHEBI:29999"/>
        <dbReference type="ChEBI" id="CHEBI:30616"/>
        <dbReference type="ChEBI" id="CHEBI:83421"/>
        <dbReference type="ChEBI" id="CHEBI:456216"/>
        <dbReference type="EC" id="2.7.12.2"/>
    </reaction>
</comment>
<comment type="catalytic activity">
    <reaction evidence="7">
        <text>L-threonyl-[protein] + ATP = O-phospho-L-threonyl-[protein] + ADP + H(+)</text>
        <dbReference type="Rhea" id="RHEA:46608"/>
        <dbReference type="Rhea" id="RHEA-COMP:11060"/>
        <dbReference type="Rhea" id="RHEA-COMP:11605"/>
        <dbReference type="ChEBI" id="CHEBI:15378"/>
        <dbReference type="ChEBI" id="CHEBI:30013"/>
        <dbReference type="ChEBI" id="CHEBI:30616"/>
        <dbReference type="ChEBI" id="CHEBI:61977"/>
        <dbReference type="ChEBI" id="CHEBI:456216"/>
        <dbReference type="EC" id="2.7.12.2"/>
    </reaction>
</comment>
<keyword evidence="4" id="KW-0418">Kinase</keyword>
<evidence type="ECO:0000256" key="10">
    <source>
        <dbReference type="RuleBase" id="RU000304"/>
    </source>
</evidence>
<evidence type="ECO:0000313" key="12">
    <source>
        <dbReference type="EMBL" id="CAD8063123.1"/>
    </source>
</evidence>
<evidence type="ECO:0000256" key="4">
    <source>
        <dbReference type="ARBA" id="ARBA00022777"/>
    </source>
</evidence>
<dbReference type="SMART" id="SM00220">
    <property type="entry name" value="S_TKc"/>
    <property type="match status" value="1"/>
</dbReference>
<dbReference type="GO" id="GO:0005524">
    <property type="term" value="F:ATP binding"/>
    <property type="evidence" value="ECO:0007669"/>
    <property type="project" value="UniProtKB-UniRule"/>
</dbReference>
<evidence type="ECO:0000256" key="5">
    <source>
        <dbReference type="ARBA" id="ARBA00022840"/>
    </source>
</evidence>
<dbReference type="InterPro" id="IPR017441">
    <property type="entry name" value="Protein_kinase_ATP_BS"/>
</dbReference>
<dbReference type="AlphaFoldDB" id="A0A8S1LCB3"/>
<evidence type="ECO:0000256" key="7">
    <source>
        <dbReference type="ARBA" id="ARBA00049299"/>
    </source>
</evidence>
<dbReference type="FunFam" id="3.30.200.20:FF:000040">
    <property type="entry name" value="Dual specificity mitogen-activated protein kinase kinase"/>
    <property type="match status" value="1"/>
</dbReference>
<sequence length="331" mass="38741">MKLDINCCEDDDIMNQFSENGSLIFQGFRLNEKGIKYHKQCKKDQKQQNITLNDFQLVTKLGQGGFGSVEKVQLKGTQEMYALKKIKFLSDTNQEKLLTRELDALISCESDFIVQCYGAFYSQGYICIWLEYMDLGSLDRLLQKDGLIKEPMMMMITYKILQGLDYLHYKHKIIHRDIKPHNILINSEGNVKIADFGICQTVSTGQYLNTYIGTAIYMSPERLQSMNYGMDADIWSLGIMLIECLSGQHPFKKKDYSQIQQMKQIMEFDAEQYLQEYNWLPETKEIIQKCLHKDPKQRPTVKELLQSKPMQMAKNINEQVFHQWLKLKFKP</sequence>
<feature type="domain" description="Protein kinase" evidence="11">
    <location>
        <begin position="55"/>
        <end position="325"/>
    </location>
</feature>
<dbReference type="PANTHER" id="PTHR48013">
    <property type="entry name" value="DUAL SPECIFICITY MITOGEN-ACTIVATED PROTEIN KINASE KINASE 5-RELATED"/>
    <property type="match status" value="1"/>
</dbReference>
<evidence type="ECO:0000256" key="8">
    <source>
        <dbReference type="ARBA" id="ARBA00051693"/>
    </source>
</evidence>
<keyword evidence="5 9" id="KW-0067">ATP-binding</keyword>
<dbReference type="Pfam" id="PF00069">
    <property type="entry name" value="Pkinase"/>
    <property type="match status" value="1"/>
</dbReference>
<keyword evidence="13" id="KW-1185">Reference proteome</keyword>
<comment type="catalytic activity">
    <reaction evidence="8">
        <text>L-tyrosyl-[protein] + ATP = O-phospho-L-tyrosyl-[protein] + ADP + H(+)</text>
        <dbReference type="Rhea" id="RHEA:10596"/>
        <dbReference type="Rhea" id="RHEA-COMP:10136"/>
        <dbReference type="Rhea" id="RHEA-COMP:20101"/>
        <dbReference type="ChEBI" id="CHEBI:15378"/>
        <dbReference type="ChEBI" id="CHEBI:30616"/>
        <dbReference type="ChEBI" id="CHEBI:46858"/>
        <dbReference type="ChEBI" id="CHEBI:61978"/>
        <dbReference type="ChEBI" id="CHEBI:456216"/>
        <dbReference type="EC" id="2.7.12.2"/>
    </reaction>
</comment>
<evidence type="ECO:0000256" key="2">
    <source>
        <dbReference type="ARBA" id="ARBA00022679"/>
    </source>
</evidence>
<protein>
    <recommendedName>
        <fullName evidence="11">Protein kinase domain-containing protein</fullName>
    </recommendedName>
</protein>
<name>A0A8S1LCB3_PARPR</name>
<keyword evidence="1 10" id="KW-0723">Serine/threonine-protein kinase</keyword>
<dbReference type="PIRSF" id="PIRSF000654">
    <property type="entry name" value="Integrin-linked_kinase"/>
    <property type="match status" value="1"/>
</dbReference>
<evidence type="ECO:0000313" key="13">
    <source>
        <dbReference type="Proteomes" id="UP000688137"/>
    </source>
</evidence>
<evidence type="ECO:0000256" key="9">
    <source>
        <dbReference type="PROSITE-ProRule" id="PRU10141"/>
    </source>
</evidence>
<dbReference type="InterPro" id="IPR008271">
    <property type="entry name" value="Ser/Thr_kinase_AS"/>
</dbReference>
<dbReference type="GO" id="GO:0004708">
    <property type="term" value="F:MAP kinase kinase activity"/>
    <property type="evidence" value="ECO:0007669"/>
    <property type="project" value="UniProtKB-EC"/>
</dbReference>
<dbReference type="InterPro" id="IPR000719">
    <property type="entry name" value="Prot_kinase_dom"/>
</dbReference>
<evidence type="ECO:0000256" key="1">
    <source>
        <dbReference type="ARBA" id="ARBA00022527"/>
    </source>
</evidence>
<dbReference type="GO" id="GO:0004674">
    <property type="term" value="F:protein serine/threonine kinase activity"/>
    <property type="evidence" value="ECO:0007669"/>
    <property type="project" value="UniProtKB-KW"/>
</dbReference>
<gene>
    <name evidence="12" type="ORF">PPRIM_AZ9-3.1.T0340161</name>
</gene>
<comment type="caution">
    <text evidence="12">The sequence shown here is derived from an EMBL/GenBank/DDBJ whole genome shotgun (WGS) entry which is preliminary data.</text>
</comment>
<accession>A0A8S1LCB3</accession>
<feature type="binding site" evidence="9">
    <location>
        <position position="84"/>
    </location>
    <ligand>
        <name>ATP</name>
        <dbReference type="ChEBI" id="CHEBI:30616"/>
    </ligand>
</feature>